<reference evidence="2 3" key="1">
    <citation type="submission" date="2017-09" db="EMBL/GenBank/DDBJ databases">
        <title>Depth-based differentiation of microbial function through sediment-hosted aquifers and enrichment of novel symbionts in the deep terrestrial subsurface.</title>
        <authorList>
            <person name="Probst A.J."/>
            <person name="Ladd B."/>
            <person name="Jarett J.K."/>
            <person name="Geller-Mcgrath D.E."/>
            <person name="Sieber C.M."/>
            <person name="Emerson J.B."/>
            <person name="Anantharaman K."/>
            <person name="Thomas B.C."/>
            <person name="Malmstrom R."/>
            <person name="Stieglmeier M."/>
            <person name="Klingl A."/>
            <person name="Woyke T."/>
            <person name="Ryan C.M."/>
            <person name="Banfield J.F."/>
        </authorList>
    </citation>
    <scope>NUCLEOTIDE SEQUENCE [LARGE SCALE GENOMIC DNA]</scope>
    <source>
        <strain evidence="2">CG07_land_8_20_14_0_80_42_15</strain>
    </source>
</reference>
<dbReference type="InterPro" id="IPR005565">
    <property type="entry name" value="Hemolysn_activator_HlyB_C"/>
</dbReference>
<proteinExistence type="predicted"/>
<evidence type="ECO:0000259" key="1">
    <source>
        <dbReference type="Pfam" id="PF03865"/>
    </source>
</evidence>
<dbReference type="AlphaFoldDB" id="A0A2J0L007"/>
<feature type="domain" description="Haemolysin activator HlyB C-terminal" evidence="1">
    <location>
        <begin position="60"/>
        <end position="380"/>
    </location>
</feature>
<gene>
    <name evidence="2" type="ORF">COS99_05900</name>
</gene>
<name>A0A2J0L007_9BACT</name>
<dbReference type="PANTHER" id="PTHR34597:SF3">
    <property type="entry name" value="OUTER MEMBRANE TRANSPORTER CDIB"/>
    <property type="match status" value="1"/>
</dbReference>
<organism evidence="2 3">
    <name type="scientific">Candidatus Aquitaenariimonas noxiae</name>
    <dbReference type="NCBI Taxonomy" id="1974741"/>
    <lineage>
        <taxon>Bacteria</taxon>
        <taxon>Pseudomonadati</taxon>
        <taxon>Candidatus Omnitrophota</taxon>
        <taxon>Candidatus Aquitaenariimonas</taxon>
    </lineage>
</organism>
<dbReference type="GO" id="GO:0008320">
    <property type="term" value="F:protein transmembrane transporter activity"/>
    <property type="evidence" value="ECO:0007669"/>
    <property type="project" value="TreeGrafter"/>
</dbReference>
<evidence type="ECO:0000313" key="2">
    <source>
        <dbReference type="EMBL" id="PIU41393.1"/>
    </source>
</evidence>
<dbReference type="EMBL" id="PEWV01000060">
    <property type="protein sequence ID" value="PIU41393.1"/>
    <property type="molecule type" value="Genomic_DNA"/>
</dbReference>
<dbReference type="PANTHER" id="PTHR34597">
    <property type="entry name" value="SLR1661 PROTEIN"/>
    <property type="match status" value="1"/>
</dbReference>
<dbReference type="Gene3D" id="2.40.160.50">
    <property type="entry name" value="membrane protein fhac: a member of the omp85/tpsb transporter family"/>
    <property type="match status" value="1"/>
</dbReference>
<protein>
    <recommendedName>
        <fullName evidence="1">Haemolysin activator HlyB C-terminal domain-containing protein</fullName>
    </recommendedName>
</protein>
<dbReference type="Proteomes" id="UP000230052">
    <property type="component" value="Unassembled WGS sequence"/>
</dbReference>
<evidence type="ECO:0000313" key="3">
    <source>
        <dbReference type="Proteomes" id="UP000230052"/>
    </source>
</evidence>
<dbReference type="InterPro" id="IPR051544">
    <property type="entry name" value="TPS_OM_transporter"/>
</dbReference>
<dbReference type="GO" id="GO:0098046">
    <property type="term" value="C:type V protein secretion system complex"/>
    <property type="evidence" value="ECO:0007669"/>
    <property type="project" value="TreeGrafter"/>
</dbReference>
<accession>A0A2J0L007</accession>
<comment type="caution">
    <text evidence="2">The sequence shown here is derived from an EMBL/GenBank/DDBJ whole genome shotgun (WGS) entry which is preliminary data.</text>
</comment>
<dbReference type="Pfam" id="PF03865">
    <property type="entry name" value="ShlB"/>
    <property type="match status" value="1"/>
</dbReference>
<dbReference type="GO" id="GO:0046819">
    <property type="term" value="P:protein secretion by the type V secretion system"/>
    <property type="evidence" value="ECO:0007669"/>
    <property type="project" value="TreeGrafter"/>
</dbReference>
<sequence length="439" mass="49916">MGELRIEEHKYFKKNRLRDFWKIKAEEILRYSRIKKFLDLMNRNPDREVKATLHAGEKPGTTDILLRTKTRFPLHLIYSFDNEGSISTGKYRNSLGFRHNNLLGLDDVLMAGYMFGKDFSGKYAYHNLPIGASGTHLLYGYNESKAVPKKDFSQFGINSQAENISFSLYQDIFNAKGESLGELFLGFDAKDKTIKENAGTINRDRLRIINAGGNFVYRALGSMTYFSPKFSQGVDTFGASPNNNPLASRAAKSSFSKFNFDVQRRQSLPCSFQANLKCKTQFASTKLMPQETFYLGGMNSVRGYPDGDYSADNAATASGELLIPSFFIPQNIRLPYAKESLRDQVTVFTFLDYGHGERRSPLSTEKKSVDFWGVGSGIRLRLYDQVLIRLEWGFPVGDKPITESCDSYFYISIDFEDKLPEELKRIGSLIKEKREGRSE</sequence>